<sequence length="71" mass="8184">MTKVLAFCGMMHPANRYQIIPDPMPPVASRKEEFAVCLDRQTQKAAHRKLGREEKNVFKNSKIKNTVKNKI</sequence>
<evidence type="ECO:0000313" key="1">
    <source>
        <dbReference type="EMBL" id="JAH94379.1"/>
    </source>
</evidence>
<reference evidence="1" key="1">
    <citation type="submission" date="2014-11" db="EMBL/GenBank/DDBJ databases">
        <authorList>
            <person name="Amaro Gonzalez C."/>
        </authorList>
    </citation>
    <scope>NUCLEOTIDE SEQUENCE</scope>
</reference>
<dbReference type="EMBL" id="GBXM01014198">
    <property type="protein sequence ID" value="JAH94379.1"/>
    <property type="molecule type" value="Transcribed_RNA"/>
</dbReference>
<dbReference type="AlphaFoldDB" id="A0A0E9WVF9"/>
<protein>
    <submittedName>
        <fullName evidence="1">Uncharacterized protein</fullName>
    </submittedName>
</protein>
<organism evidence="1">
    <name type="scientific">Anguilla anguilla</name>
    <name type="common">European freshwater eel</name>
    <name type="synonym">Muraena anguilla</name>
    <dbReference type="NCBI Taxonomy" id="7936"/>
    <lineage>
        <taxon>Eukaryota</taxon>
        <taxon>Metazoa</taxon>
        <taxon>Chordata</taxon>
        <taxon>Craniata</taxon>
        <taxon>Vertebrata</taxon>
        <taxon>Euteleostomi</taxon>
        <taxon>Actinopterygii</taxon>
        <taxon>Neopterygii</taxon>
        <taxon>Teleostei</taxon>
        <taxon>Anguilliformes</taxon>
        <taxon>Anguillidae</taxon>
        <taxon>Anguilla</taxon>
    </lineage>
</organism>
<name>A0A0E9WVF9_ANGAN</name>
<accession>A0A0E9WVF9</accession>
<reference evidence="1" key="2">
    <citation type="journal article" date="2015" name="Fish Shellfish Immunol.">
        <title>Early steps in the European eel (Anguilla anguilla)-Vibrio vulnificus interaction in the gills: Role of the RtxA13 toxin.</title>
        <authorList>
            <person name="Callol A."/>
            <person name="Pajuelo D."/>
            <person name="Ebbesson L."/>
            <person name="Teles M."/>
            <person name="MacKenzie S."/>
            <person name="Amaro C."/>
        </authorList>
    </citation>
    <scope>NUCLEOTIDE SEQUENCE</scope>
</reference>
<proteinExistence type="predicted"/>